<keyword evidence="3" id="KW-1185">Reference proteome</keyword>
<protein>
    <recommendedName>
        <fullName evidence="1">Reverse transcriptase domain-containing protein</fullName>
    </recommendedName>
</protein>
<dbReference type="AlphaFoldDB" id="A0A814JBH2"/>
<evidence type="ECO:0000259" key="1">
    <source>
        <dbReference type="Pfam" id="PF00078"/>
    </source>
</evidence>
<comment type="caution">
    <text evidence="2">The sequence shown here is derived from an EMBL/GenBank/DDBJ whole genome shotgun (WGS) entry which is preliminary data.</text>
</comment>
<feature type="non-terminal residue" evidence="2">
    <location>
        <position position="1"/>
    </location>
</feature>
<dbReference type="InterPro" id="IPR000477">
    <property type="entry name" value="RT_dom"/>
</dbReference>
<organism evidence="2 3">
    <name type="scientific">Brachionus calyciflorus</name>
    <dbReference type="NCBI Taxonomy" id="104777"/>
    <lineage>
        <taxon>Eukaryota</taxon>
        <taxon>Metazoa</taxon>
        <taxon>Spiralia</taxon>
        <taxon>Gnathifera</taxon>
        <taxon>Rotifera</taxon>
        <taxon>Eurotatoria</taxon>
        <taxon>Monogononta</taxon>
        <taxon>Pseudotrocha</taxon>
        <taxon>Ploima</taxon>
        <taxon>Brachionidae</taxon>
        <taxon>Brachionus</taxon>
    </lineage>
</organism>
<name>A0A814JBH2_9BILA</name>
<gene>
    <name evidence="2" type="ORF">OXX778_LOCUS18167</name>
</gene>
<evidence type="ECO:0000313" key="2">
    <source>
        <dbReference type="EMBL" id="CAF1037093.1"/>
    </source>
</evidence>
<reference evidence="2" key="1">
    <citation type="submission" date="2021-02" db="EMBL/GenBank/DDBJ databases">
        <authorList>
            <person name="Nowell W R."/>
        </authorList>
    </citation>
    <scope>NUCLEOTIDE SEQUENCE</scope>
    <source>
        <strain evidence="2">Ploen Becks lab</strain>
    </source>
</reference>
<dbReference type="PANTHER" id="PTHR19446">
    <property type="entry name" value="REVERSE TRANSCRIPTASES"/>
    <property type="match status" value="1"/>
</dbReference>
<feature type="domain" description="Reverse transcriptase" evidence="1">
    <location>
        <begin position="203"/>
        <end position="315"/>
    </location>
</feature>
<dbReference type="OrthoDB" id="414730at2759"/>
<sequence length="319" mass="36999">MNFKKTGQNEDYELFSKARKVYNDLNNKKLIEYFKDKSPKDFQSTKKFYEFYSSYIQTRKGSENHDIPKISDGYNSAENGFDKCNLFNKFFISIKTNSTKSIEDCLEFTKKHFEKQIELGNLKLKSKFNFKKVSEETVLKLINNLDSANGPGCTLIPCKVNKASLFKLAPILTRMFNKALFENSIPFDWKTAVVTPLFKNKGDAEDVNNYRGISVIPPIAKLFEKIIATQIIEHLELNGILTSDQHGFRSGHCCETELHQIITHMFKALSKRQIALFLFVDFKKAFDTIESIILFYKLQFYGFSDESIDLIKNYFADRK</sequence>
<accession>A0A814JBH2</accession>
<dbReference type="Pfam" id="PF00078">
    <property type="entry name" value="RVT_1"/>
    <property type="match status" value="1"/>
</dbReference>
<dbReference type="SUPFAM" id="SSF56672">
    <property type="entry name" value="DNA/RNA polymerases"/>
    <property type="match status" value="1"/>
</dbReference>
<dbReference type="Proteomes" id="UP000663879">
    <property type="component" value="Unassembled WGS sequence"/>
</dbReference>
<evidence type="ECO:0000313" key="3">
    <source>
        <dbReference type="Proteomes" id="UP000663879"/>
    </source>
</evidence>
<proteinExistence type="predicted"/>
<dbReference type="InterPro" id="IPR043502">
    <property type="entry name" value="DNA/RNA_pol_sf"/>
</dbReference>
<dbReference type="EMBL" id="CAJNOC010004912">
    <property type="protein sequence ID" value="CAF1037093.1"/>
    <property type="molecule type" value="Genomic_DNA"/>
</dbReference>